<reference evidence="2" key="1">
    <citation type="journal article" date="2022" name="Mol. Ecol. Resour.">
        <title>The genomes of chicory, endive, great burdock and yacon provide insights into Asteraceae palaeo-polyploidization history and plant inulin production.</title>
        <authorList>
            <person name="Fan W."/>
            <person name="Wang S."/>
            <person name="Wang H."/>
            <person name="Wang A."/>
            <person name="Jiang F."/>
            <person name="Liu H."/>
            <person name="Zhao H."/>
            <person name="Xu D."/>
            <person name="Zhang Y."/>
        </authorList>
    </citation>
    <scope>NUCLEOTIDE SEQUENCE [LARGE SCALE GENOMIC DNA]</scope>
    <source>
        <strain evidence="2">cv. Punajuju</strain>
    </source>
</reference>
<evidence type="ECO:0000313" key="1">
    <source>
        <dbReference type="EMBL" id="KAI3722180.1"/>
    </source>
</evidence>
<reference evidence="1 2" key="2">
    <citation type="journal article" date="2022" name="Mol. Ecol. Resour.">
        <title>The genomes of chicory, endive, great burdock and yacon provide insights into Asteraceae paleo-polyploidization history and plant inulin production.</title>
        <authorList>
            <person name="Fan W."/>
            <person name="Wang S."/>
            <person name="Wang H."/>
            <person name="Wang A."/>
            <person name="Jiang F."/>
            <person name="Liu H."/>
            <person name="Zhao H."/>
            <person name="Xu D."/>
            <person name="Zhang Y."/>
        </authorList>
    </citation>
    <scope>NUCLEOTIDE SEQUENCE [LARGE SCALE GENOMIC DNA]</scope>
    <source>
        <strain evidence="2">cv. Punajuju</strain>
        <tissue evidence="1">Leaves</tissue>
    </source>
</reference>
<protein>
    <submittedName>
        <fullName evidence="1">Uncharacterized protein</fullName>
    </submittedName>
</protein>
<dbReference type="Proteomes" id="UP001055811">
    <property type="component" value="Linkage Group LG06"/>
</dbReference>
<keyword evidence="2" id="KW-1185">Reference proteome</keyword>
<sequence>MEQSRRRLLFMKSHRDKEEFLSFQIDPFRWMLIFGVNNLAFSHPNKQLCMITCGDDKTIKVWDAATGARQYTFEGHGAPVYSNCLLKHIFWQFIFSTALDGKIKAWLYDNMGSRLDYEAPGRWCTIMAYIADGTSKDGESHIVEWNESEGAVKRTYIGLSAGYSNVLNQILVLNLQEACLLFDVSLQSSDMISLTFNSRYASKSFISHILFLPFPPRAPAFVLFFGGSLRKRWYNKHIEGAEREAIAREDLEVGDIPLEIPVSAIISEDLIYDTNMI</sequence>
<name>A0ACB9BJI7_CICIN</name>
<gene>
    <name evidence="1" type="ORF">L2E82_33208</name>
</gene>
<evidence type="ECO:0000313" key="2">
    <source>
        <dbReference type="Proteomes" id="UP001055811"/>
    </source>
</evidence>
<proteinExistence type="predicted"/>
<accession>A0ACB9BJI7</accession>
<organism evidence="1 2">
    <name type="scientific">Cichorium intybus</name>
    <name type="common">Chicory</name>
    <dbReference type="NCBI Taxonomy" id="13427"/>
    <lineage>
        <taxon>Eukaryota</taxon>
        <taxon>Viridiplantae</taxon>
        <taxon>Streptophyta</taxon>
        <taxon>Embryophyta</taxon>
        <taxon>Tracheophyta</taxon>
        <taxon>Spermatophyta</taxon>
        <taxon>Magnoliopsida</taxon>
        <taxon>eudicotyledons</taxon>
        <taxon>Gunneridae</taxon>
        <taxon>Pentapetalae</taxon>
        <taxon>asterids</taxon>
        <taxon>campanulids</taxon>
        <taxon>Asterales</taxon>
        <taxon>Asteraceae</taxon>
        <taxon>Cichorioideae</taxon>
        <taxon>Cichorieae</taxon>
        <taxon>Cichoriinae</taxon>
        <taxon>Cichorium</taxon>
    </lineage>
</organism>
<comment type="caution">
    <text evidence="1">The sequence shown here is derived from an EMBL/GenBank/DDBJ whole genome shotgun (WGS) entry which is preliminary data.</text>
</comment>
<dbReference type="EMBL" id="CM042014">
    <property type="protein sequence ID" value="KAI3722180.1"/>
    <property type="molecule type" value="Genomic_DNA"/>
</dbReference>